<dbReference type="RefSeq" id="WP_129405163.1">
    <property type="nucleotide sequence ID" value="NZ_SBKP01000019.1"/>
</dbReference>
<proteinExistence type="predicted"/>
<reference evidence="2" key="1">
    <citation type="submission" date="2019-01" db="EMBL/GenBank/DDBJ databases">
        <title>Cytophagaceae bacterium strain CAR-16.</title>
        <authorList>
            <person name="Chen W.-M."/>
        </authorList>
    </citation>
    <scope>NUCLEOTIDE SEQUENCE [LARGE SCALE GENOMIC DNA]</scope>
    <source>
        <strain evidence="2">CHR27</strain>
    </source>
</reference>
<organism evidence="1 2">
    <name type="scientific">Sphingobium fluviale</name>
    <dbReference type="NCBI Taxonomy" id="2506423"/>
    <lineage>
        <taxon>Bacteria</taxon>
        <taxon>Pseudomonadati</taxon>
        <taxon>Pseudomonadota</taxon>
        <taxon>Alphaproteobacteria</taxon>
        <taxon>Sphingomonadales</taxon>
        <taxon>Sphingomonadaceae</taxon>
        <taxon>Sphingobium</taxon>
    </lineage>
</organism>
<dbReference type="OrthoDB" id="7575387at2"/>
<protein>
    <recommendedName>
        <fullName evidence="3">DNA-binding protein</fullName>
    </recommendedName>
</protein>
<keyword evidence="2" id="KW-1185">Reference proteome</keyword>
<evidence type="ECO:0008006" key="3">
    <source>
        <dbReference type="Google" id="ProtNLM"/>
    </source>
</evidence>
<accession>A0A4Q1KEI1</accession>
<dbReference type="EMBL" id="SBKP01000019">
    <property type="protein sequence ID" value="RXR25606.1"/>
    <property type="molecule type" value="Genomic_DNA"/>
</dbReference>
<name>A0A4Q1KEI1_9SPHN</name>
<dbReference type="Proteomes" id="UP000290958">
    <property type="component" value="Unassembled WGS sequence"/>
</dbReference>
<sequence length="80" mass="8897">MKRLPDWPRLMKKATLAAYLDMSSVDIEREMIAGRLPMPIDIGGVPHWSRTAVDASIENITGESALDDWRKGQPLYGDAA</sequence>
<comment type="caution">
    <text evidence="1">The sequence shown here is derived from an EMBL/GenBank/DDBJ whole genome shotgun (WGS) entry which is preliminary data.</text>
</comment>
<dbReference type="AlphaFoldDB" id="A0A4Q1KEI1"/>
<evidence type="ECO:0000313" key="1">
    <source>
        <dbReference type="EMBL" id="RXR25606.1"/>
    </source>
</evidence>
<gene>
    <name evidence="1" type="ORF">EQG66_13950</name>
</gene>
<evidence type="ECO:0000313" key="2">
    <source>
        <dbReference type="Proteomes" id="UP000290958"/>
    </source>
</evidence>